<organism evidence="2">
    <name type="scientific">uncultured Caudovirales phage</name>
    <dbReference type="NCBI Taxonomy" id="2100421"/>
    <lineage>
        <taxon>Viruses</taxon>
        <taxon>Duplodnaviria</taxon>
        <taxon>Heunggongvirae</taxon>
        <taxon>Uroviricota</taxon>
        <taxon>Caudoviricetes</taxon>
        <taxon>Peduoviridae</taxon>
        <taxon>Maltschvirus</taxon>
        <taxon>Maltschvirus maltsch</taxon>
    </lineage>
</organism>
<feature type="region of interest" description="Disordered" evidence="1">
    <location>
        <begin position="1"/>
        <end position="27"/>
    </location>
</feature>
<evidence type="ECO:0000313" key="2">
    <source>
        <dbReference type="EMBL" id="CAB4127887.1"/>
    </source>
</evidence>
<proteinExistence type="predicted"/>
<dbReference type="EMBL" id="LR796215">
    <property type="protein sequence ID" value="CAB4127887.1"/>
    <property type="molecule type" value="Genomic_DNA"/>
</dbReference>
<feature type="compositionally biased region" description="Basic and acidic residues" evidence="1">
    <location>
        <begin position="11"/>
        <end position="27"/>
    </location>
</feature>
<feature type="region of interest" description="Disordered" evidence="1">
    <location>
        <begin position="84"/>
        <end position="115"/>
    </location>
</feature>
<protein>
    <submittedName>
        <fullName evidence="2">Uncharacterized protein</fullName>
    </submittedName>
</protein>
<evidence type="ECO:0000256" key="1">
    <source>
        <dbReference type="SAM" id="MobiDB-lite"/>
    </source>
</evidence>
<accession>A0A6J5L3V2</accession>
<feature type="compositionally biased region" description="Basic and acidic residues" evidence="1">
    <location>
        <begin position="84"/>
        <end position="108"/>
    </location>
</feature>
<reference evidence="2" key="1">
    <citation type="submission" date="2020-04" db="EMBL/GenBank/DDBJ databases">
        <authorList>
            <person name="Chiriac C."/>
            <person name="Salcher M."/>
            <person name="Ghai R."/>
            <person name="Kavagutti S V."/>
        </authorList>
    </citation>
    <scope>NUCLEOTIDE SEQUENCE</scope>
</reference>
<sequence length="115" mass="13370">MATVTSKNKAKHDEEFMEKRSGKSKEAADLDVKLTKWKNQQRAEKAEKHWSEKPMASEGLKSYRYQGRYGHIMIGAKDHEDALKEAQRSTRDKVGAEHLEEWNEEHGKYAPLQKQ</sequence>
<gene>
    <name evidence="2" type="ORF">UFOVP96_56</name>
</gene>
<name>A0A6J5L3V2_9CAUD</name>